<accession>A0AAD7VBC6</accession>
<evidence type="ECO:0000256" key="1">
    <source>
        <dbReference type="SAM" id="MobiDB-lite"/>
    </source>
</evidence>
<dbReference type="RefSeq" id="XP_058345929.1">
    <property type="nucleotide sequence ID" value="XM_058483310.1"/>
</dbReference>
<dbReference type="AlphaFoldDB" id="A0AAD7VBC6"/>
<keyword evidence="3" id="KW-1185">Reference proteome</keyword>
<dbReference type="EMBL" id="JARTCD010000010">
    <property type="protein sequence ID" value="KAJ8661016.1"/>
    <property type="molecule type" value="Genomic_DNA"/>
</dbReference>
<evidence type="ECO:0000313" key="2">
    <source>
        <dbReference type="EMBL" id="KAJ8661016.1"/>
    </source>
</evidence>
<gene>
    <name evidence="2" type="ORF">O0I10_003238</name>
</gene>
<dbReference type="Proteomes" id="UP001234581">
    <property type="component" value="Unassembled WGS sequence"/>
</dbReference>
<organism evidence="2 3">
    <name type="scientific">Lichtheimia ornata</name>
    <dbReference type="NCBI Taxonomy" id="688661"/>
    <lineage>
        <taxon>Eukaryota</taxon>
        <taxon>Fungi</taxon>
        <taxon>Fungi incertae sedis</taxon>
        <taxon>Mucoromycota</taxon>
        <taxon>Mucoromycotina</taxon>
        <taxon>Mucoromycetes</taxon>
        <taxon>Mucorales</taxon>
        <taxon>Lichtheimiaceae</taxon>
        <taxon>Lichtheimia</taxon>
    </lineage>
</organism>
<evidence type="ECO:0000313" key="3">
    <source>
        <dbReference type="Proteomes" id="UP001234581"/>
    </source>
</evidence>
<dbReference type="GeneID" id="83210651"/>
<protein>
    <submittedName>
        <fullName evidence="2">Uncharacterized protein</fullName>
    </submittedName>
</protein>
<proteinExistence type="predicted"/>
<reference evidence="2 3" key="1">
    <citation type="submission" date="2023-03" db="EMBL/GenBank/DDBJ databases">
        <title>Genome sequence of Lichtheimia ornata CBS 291.66.</title>
        <authorList>
            <person name="Mohabir J.T."/>
            <person name="Shea T.P."/>
            <person name="Kurbessoian T."/>
            <person name="Berby B."/>
            <person name="Fontaine J."/>
            <person name="Livny J."/>
            <person name="Gnirke A."/>
            <person name="Stajich J.E."/>
            <person name="Cuomo C.A."/>
        </authorList>
    </citation>
    <scope>NUCLEOTIDE SEQUENCE [LARGE SCALE GENOMIC DNA]</scope>
    <source>
        <strain evidence="2">CBS 291.66</strain>
    </source>
</reference>
<sequence>MVLVQDIPVQRSQPWPIGQYKPMSTLPPHVNASSSCWPRETASSADSRTSCFDRLMRHVNDCIQKDEEEEEEGDDDDLLDTNLPKIQCYRYACKGILVHPSKFGAMSCESISNGSVSTLASSSASSWCTRRDSDNSTYSSCSTTSRRSPSVRFTSEPPRIHCTPPPSSFIESPSSSATAPSASSQYCPQQPFQ</sequence>
<feature type="compositionally biased region" description="Low complexity" evidence="1">
    <location>
        <begin position="135"/>
        <end position="155"/>
    </location>
</feature>
<feature type="region of interest" description="Disordered" evidence="1">
    <location>
        <begin position="126"/>
        <end position="193"/>
    </location>
</feature>
<name>A0AAD7VBC6_9FUNG</name>
<comment type="caution">
    <text evidence="2">The sequence shown here is derived from an EMBL/GenBank/DDBJ whole genome shotgun (WGS) entry which is preliminary data.</text>
</comment>
<feature type="compositionally biased region" description="Low complexity" evidence="1">
    <location>
        <begin position="168"/>
        <end position="184"/>
    </location>
</feature>